<keyword evidence="2" id="KW-1185">Reference proteome</keyword>
<dbReference type="Proteomes" id="UP000095282">
    <property type="component" value="Unplaced"/>
</dbReference>
<sequence>MAKNQEKLQKELEELRLQNYLLKEELTITQSALLYLENENRKMRKQLEKSKKSEKLMDRFKKWFKSVF</sequence>
<dbReference type="WBParaSite" id="Csp11.Scaffold629.g10526.t1">
    <property type="protein sequence ID" value="Csp11.Scaffold629.g10526.t1"/>
    <property type="gene ID" value="Csp11.Scaffold629.g10526"/>
</dbReference>
<accession>A0A1I7TPM9</accession>
<evidence type="ECO:0000256" key="1">
    <source>
        <dbReference type="SAM" id="Coils"/>
    </source>
</evidence>
<organism evidence="2 3">
    <name type="scientific">Caenorhabditis tropicalis</name>
    <dbReference type="NCBI Taxonomy" id="1561998"/>
    <lineage>
        <taxon>Eukaryota</taxon>
        <taxon>Metazoa</taxon>
        <taxon>Ecdysozoa</taxon>
        <taxon>Nematoda</taxon>
        <taxon>Chromadorea</taxon>
        <taxon>Rhabditida</taxon>
        <taxon>Rhabditina</taxon>
        <taxon>Rhabditomorpha</taxon>
        <taxon>Rhabditoidea</taxon>
        <taxon>Rhabditidae</taxon>
        <taxon>Peloderinae</taxon>
        <taxon>Caenorhabditis</taxon>
    </lineage>
</organism>
<proteinExistence type="predicted"/>
<name>A0A1I7TPM9_9PELO</name>
<feature type="coiled-coil region" evidence="1">
    <location>
        <begin position="5"/>
        <end position="56"/>
    </location>
</feature>
<evidence type="ECO:0000313" key="2">
    <source>
        <dbReference type="Proteomes" id="UP000095282"/>
    </source>
</evidence>
<protein>
    <submittedName>
        <fullName evidence="3">Transposase</fullName>
    </submittedName>
</protein>
<evidence type="ECO:0000313" key="3">
    <source>
        <dbReference type="WBParaSite" id="Csp11.Scaffold629.g10526.t1"/>
    </source>
</evidence>
<dbReference type="AlphaFoldDB" id="A0A1I7TPM9"/>
<reference evidence="3" key="1">
    <citation type="submission" date="2016-11" db="UniProtKB">
        <authorList>
            <consortium name="WormBaseParasite"/>
        </authorList>
    </citation>
    <scope>IDENTIFICATION</scope>
</reference>
<keyword evidence="1" id="KW-0175">Coiled coil</keyword>